<comment type="pathway">
    <text evidence="10">Lipid metabolism; phospholipid metabolism.</text>
</comment>
<keyword evidence="6 10" id="KW-0594">Phospholipid biosynthesis</keyword>
<dbReference type="RefSeq" id="WP_078123006.1">
    <property type="nucleotide sequence ID" value="NZ_JAOSJH010000020.1"/>
</dbReference>
<dbReference type="InterPro" id="IPR003664">
    <property type="entry name" value="FA_synthesis"/>
</dbReference>
<keyword evidence="2 10" id="KW-0963">Cytoplasm</keyword>
<evidence type="ECO:0000256" key="9">
    <source>
        <dbReference type="ARBA" id="ARBA00046608"/>
    </source>
</evidence>
<evidence type="ECO:0000256" key="5">
    <source>
        <dbReference type="ARBA" id="ARBA00023098"/>
    </source>
</evidence>
<evidence type="ECO:0000313" key="12">
    <source>
        <dbReference type="Proteomes" id="UP000189722"/>
    </source>
</evidence>
<keyword evidence="11" id="KW-0012">Acyltransferase</keyword>
<dbReference type="GO" id="GO:0008654">
    <property type="term" value="P:phospholipid biosynthetic process"/>
    <property type="evidence" value="ECO:0007669"/>
    <property type="project" value="UniProtKB-KW"/>
</dbReference>
<keyword evidence="5 10" id="KW-0443">Lipid metabolism</keyword>
<dbReference type="HAMAP" id="MF_00019">
    <property type="entry name" value="PlsX"/>
    <property type="match status" value="1"/>
</dbReference>
<dbReference type="PANTHER" id="PTHR30100">
    <property type="entry name" value="FATTY ACID/PHOSPHOLIPID SYNTHESIS PROTEIN PLSX"/>
    <property type="match status" value="1"/>
</dbReference>
<dbReference type="PANTHER" id="PTHR30100:SF1">
    <property type="entry name" value="PHOSPHATE ACYLTRANSFERASE"/>
    <property type="match status" value="1"/>
</dbReference>
<proteinExistence type="inferred from homology"/>
<name>A0A1S9M1X9_9MOLU</name>
<dbReference type="GO" id="GO:0006633">
    <property type="term" value="P:fatty acid biosynthetic process"/>
    <property type="evidence" value="ECO:0007669"/>
    <property type="project" value="UniProtKB-UniRule"/>
</dbReference>
<dbReference type="Pfam" id="PF02504">
    <property type="entry name" value="FA_synthesis"/>
    <property type="match status" value="1"/>
</dbReference>
<dbReference type="EMBL" id="MWKN01000023">
    <property type="protein sequence ID" value="OOP59298.1"/>
    <property type="molecule type" value="Genomic_DNA"/>
</dbReference>
<dbReference type="SUPFAM" id="SSF53659">
    <property type="entry name" value="Isocitrate/Isopropylmalate dehydrogenase-like"/>
    <property type="match status" value="1"/>
</dbReference>
<keyword evidence="4 10" id="KW-0808">Transferase</keyword>
<comment type="caution">
    <text evidence="11">The sequence shown here is derived from an EMBL/GenBank/DDBJ whole genome shotgun (WGS) entry which is preliminary data.</text>
</comment>
<evidence type="ECO:0000256" key="4">
    <source>
        <dbReference type="ARBA" id="ARBA00022679"/>
    </source>
</evidence>
<dbReference type="Proteomes" id="UP000189722">
    <property type="component" value="Unassembled WGS sequence"/>
</dbReference>
<dbReference type="EC" id="2.3.1.274" evidence="8 10"/>
<evidence type="ECO:0000256" key="7">
    <source>
        <dbReference type="ARBA" id="ARBA00023264"/>
    </source>
</evidence>
<protein>
    <recommendedName>
        <fullName evidence="8 10">Phosphate acyltransferase</fullName>
        <ecNumber evidence="8 10">2.3.1.274</ecNumber>
    </recommendedName>
    <alternativeName>
        <fullName evidence="10">Acyl-ACP phosphotransacylase</fullName>
    </alternativeName>
    <alternativeName>
        <fullName evidence="10">Acyl-[acyl-carrier-protein]--phosphate acyltransferase</fullName>
    </alternativeName>
    <alternativeName>
        <fullName evidence="10">Phosphate-acyl-ACP acyltransferase</fullName>
    </alternativeName>
</protein>
<evidence type="ECO:0000313" key="11">
    <source>
        <dbReference type="EMBL" id="OOP59298.1"/>
    </source>
</evidence>
<comment type="similarity">
    <text evidence="10">Belongs to the PlsX family.</text>
</comment>
<accession>A0A1S9M1X9</accession>
<dbReference type="Gene3D" id="3.40.718.10">
    <property type="entry name" value="Isopropylmalate Dehydrogenase"/>
    <property type="match status" value="1"/>
</dbReference>
<evidence type="ECO:0000256" key="10">
    <source>
        <dbReference type="HAMAP-Rule" id="MF_00019"/>
    </source>
</evidence>
<dbReference type="OrthoDB" id="9806408at2"/>
<evidence type="ECO:0000256" key="3">
    <source>
        <dbReference type="ARBA" id="ARBA00022516"/>
    </source>
</evidence>
<comment type="subunit">
    <text evidence="9 10">Homodimer. Probably interacts with PlsY.</text>
</comment>
<evidence type="ECO:0000256" key="2">
    <source>
        <dbReference type="ARBA" id="ARBA00022490"/>
    </source>
</evidence>
<keyword evidence="7 10" id="KW-1208">Phospholipid metabolism</keyword>
<gene>
    <name evidence="10" type="primary">plsX</name>
    <name evidence="11" type="ORF">B2G44_01030</name>
</gene>
<evidence type="ECO:0000256" key="1">
    <source>
        <dbReference type="ARBA" id="ARBA00001232"/>
    </source>
</evidence>
<dbReference type="PIRSF" id="PIRSF002465">
    <property type="entry name" value="Phsphlp_syn_PlsX"/>
    <property type="match status" value="1"/>
</dbReference>
<evidence type="ECO:0000256" key="8">
    <source>
        <dbReference type="ARBA" id="ARBA00024069"/>
    </source>
</evidence>
<organism evidence="11 12">
    <name type="scientific">Candidatus Phytoplasma citri</name>
    <dbReference type="NCBI Taxonomy" id="180978"/>
    <lineage>
        <taxon>Bacteria</taxon>
        <taxon>Bacillati</taxon>
        <taxon>Mycoplasmatota</taxon>
        <taxon>Mollicutes</taxon>
        <taxon>Acholeplasmatales</taxon>
        <taxon>Acholeplasmataceae</taxon>
        <taxon>Candidatus Phytoplasma</taxon>
        <taxon>16SrII (Peanut WB group)</taxon>
    </lineage>
</organism>
<keyword evidence="3 10" id="KW-0444">Lipid biosynthesis</keyword>
<evidence type="ECO:0000256" key="6">
    <source>
        <dbReference type="ARBA" id="ARBA00023209"/>
    </source>
</evidence>
<comment type="catalytic activity">
    <reaction evidence="1 10">
        <text>a fatty acyl-[ACP] + phosphate = an acyl phosphate + holo-[ACP]</text>
        <dbReference type="Rhea" id="RHEA:42292"/>
        <dbReference type="Rhea" id="RHEA-COMP:9685"/>
        <dbReference type="Rhea" id="RHEA-COMP:14125"/>
        <dbReference type="ChEBI" id="CHEBI:43474"/>
        <dbReference type="ChEBI" id="CHEBI:59918"/>
        <dbReference type="ChEBI" id="CHEBI:64479"/>
        <dbReference type="ChEBI" id="CHEBI:138651"/>
        <dbReference type="EC" id="2.3.1.274"/>
    </reaction>
</comment>
<sequence length="341" mass="38180">MITLAIDAMGGDFAPKTVIQGTIEALIANQNLNVYLYGIQTQIEDCLQNIFTTNILNSIKTRLKIINTPLYLPMNAKNIREAIRDNLPYSMLVALRDTANSKTSIDSFITAGPTQSLVLASYLIIGTLPGIKRISLALMFKSIDHRTRILTDAGANAEIKEENILDFVVCANFLAQTLLHIPNPKIKLLNIGTESNKGRNIDINIFKLLSNNPNINFRGNEEPNNFFNTEADILISDGFTANMILKTFKGTVEMYKRHLKQILTSNLCTQIISKIFLEKNIKKHFQQFNTDETGGAILLGLNKLIIKAPGNSTSNAFYQTINQTINLIKKNFLKKIIEKFQ</sequence>
<comment type="function">
    <text evidence="10">Catalyzes the reversible formation of acyl-phosphate (acyl-PO(4)) from acyl-[acyl-carrier-protein] (acyl-ACP). This enzyme utilizes acyl-ACP as fatty acyl donor, but not acyl-CoA.</text>
</comment>
<dbReference type="GO" id="GO:0005737">
    <property type="term" value="C:cytoplasm"/>
    <property type="evidence" value="ECO:0007669"/>
    <property type="project" value="UniProtKB-SubCell"/>
</dbReference>
<dbReference type="GO" id="GO:0043811">
    <property type="term" value="F:phosphate:acyl-[acyl carrier protein] acyltransferase activity"/>
    <property type="evidence" value="ECO:0007669"/>
    <property type="project" value="UniProtKB-UniRule"/>
</dbReference>
<reference evidence="11 12" key="1">
    <citation type="submission" date="2017-02" db="EMBL/GenBank/DDBJ databases">
        <title>A draft genome of 'Candidatus Phytoplasma aurantifolia' the agent of the witches-broom disease of lime.</title>
        <authorList>
            <person name="Foissac X."/>
            <person name="Carle P."/>
        </authorList>
    </citation>
    <scope>NUCLEOTIDE SEQUENCE [LARGE SCALE GENOMIC DNA]</scope>
    <source>
        <strain evidence="11 12">WBDL</strain>
    </source>
</reference>
<dbReference type="STRING" id="180978.B2G44_01030"/>
<dbReference type="AlphaFoldDB" id="A0A1S9M1X9"/>
<comment type="subcellular location">
    <subcellularLocation>
        <location evidence="10">Cytoplasm</location>
    </subcellularLocation>
    <text evidence="10">Associated with the membrane possibly through PlsY.</text>
</comment>
<dbReference type="UniPathway" id="UPA00085"/>
<dbReference type="InterPro" id="IPR012281">
    <property type="entry name" value="Phospholipid_synth_PlsX-like"/>
</dbReference>